<proteinExistence type="predicted"/>
<dbReference type="EMBL" id="AXCM01006486">
    <property type="status" value="NOT_ANNOTATED_CDS"/>
    <property type="molecule type" value="Genomic_DNA"/>
</dbReference>
<evidence type="ECO:0000313" key="2">
    <source>
        <dbReference type="EnsemblMetazoa" id="ACUA004779-PA"/>
    </source>
</evidence>
<accession>A0A182LY52</accession>
<dbReference type="Proteomes" id="UP000075883">
    <property type="component" value="Unassembled WGS sequence"/>
</dbReference>
<dbReference type="AlphaFoldDB" id="A0A182LY52"/>
<keyword evidence="3" id="KW-1185">Reference proteome</keyword>
<feature type="chain" id="PRO_5008127670" description="Secreted protein" evidence="1">
    <location>
        <begin position="31"/>
        <end position="117"/>
    </location>
</feature>
<feature type="signal peptide" evidence="1">
    <location>
        <begin position="1"/>
        <end position="30"/>
    </location>
</feature>
<dbReference type="EnsemblMetazoa" id="ACUA004779-RA">
    <property type="protein sequence ID" value="ACUA004779-PA"/>
    <property type="gene ID" value="ACUA004779"/>
</dbReference>
<reference evidence="2" key="2">
    <citation type="submission" date="2020-05" db="UniProtKB">
        <authorList>
            <consortium name="EnsemblMetazoa"/>
        </authorList>
    </citation>
    <scope>IDENTIFICATION</scope>
    <source>
        <strain evidence="2">A-37</strain>
    </source>
</reference>
<keyword evidence="1" id="KW-0732">Signal</keyword>
<evidence type="ECO:0008006" key="4">
    <source>
        <dbReference type="Google" id="ProtNLM"/>
    </source>
</evidence>
<name>A0A182LY52_9DIPT</name>
<sequence>MKAWLRTDKRPQRLLALPLVMSLHLALTTSSMCRFTTNCRKFVEPNCSRNGCFTAAANRYAAWVGNDSSKSIPKLFPVLFLRFLALKACEKSILYADYSLHCSIPSVKEDLSVVSIG</sequence>
<evidence type="ECO:0000313" key="3">
    <source>
        <dbReference type="Proteomes" id="UP000075883"/>
    </source>
</evidence>
<reference evidence="3" key="1">
    <citation type="submission" date="2013-09" db="EMBL/GenBank/DDBJ databases">
        <title>The Genome Sequence of Anopheles culicifacies species A.</title>
        <authorList>
            <consortium name="The Broad Institute Genomics Platform"/>
            <person name="Neafsey D.E."/>
            <person name="Besansky N."/>
            <person name="Howell P."/>
            <person name="Walton C."/>
            <person name="Young S.K."/>
            <person name="Zeng Q."/>
            <person name="Gargeya S."/>
            <person name="Fitzgerald M."/>
            <person name="Haas B."/>
            <person name="Abouelleil A."/>
            <person name="Allen A.W."/>
            <person name="Alvarado L."/>
            <person name="Arachchi H.M."/>
            <person name="Berlin A.M."/>
            <person name="Chapman S.B."/>
            <person name="Gainer-Dewar J."/>
            <person name="Goldberg J."/>
            <person name="Griggs A."/>
            <person name="Gujja S."/>
            <person name="Hansen M."/>
            <person name="Howarth C."/>
            <person name="Imamovic A."/>
            <person name="Ireland A."/>
            <person name="Larimer J."/>
            <person name="McCowan C."/>
            <person name="Murphy C."/>
            <person name="Pearson M."/>
            <person name="Poon T.W."/>
            <person name="Priest M."/>
            <person name="Roberts A."/>
            <person name="Saif S."/>
            <person name="Shea T."/>
            <person name="Sisk P."/>
            <person name="Sykes S."/>
            <person name="Wortman J."/>
            <person name="Nusbaum C."/>
            <person name="Birren B."/>
        </authorList>
    </citation>
    <scope>NUCLEOTIDE SEQUENCE [LARGE SCALE GENOMIC DNA]</scope>
    <source>
        <strain evidence="3">A-37</strain>
    </source>
</reference>
<protein>
    <recommendedName>
        <fullName evidence="4">Secreted protein</fullName>
    </recommendedName>
</protein>
<organism evidence="2 3">
    <name type="scientific">Anopheles culicifacies</name>
    <dbReference type="NCBI Taxonomy" id="139723"/>
    <lineage>
        <taxon>Eukaryota</taxon>
        <taxon>Metazoa</taxon>
        <taxon>Ecdysozoa</taxon>
        <taxon>Arthropoda</taxon>
        <taxon>Hexapoda</taxon>
        <taxon>Insecta</taxon>
        <taxon>Pterygota</taxon>
        <taxon>Neoptera</taxon>
        <taxon>Endopterygota</taxon>
        <taxon>Diptera</taxon>
        <taxon>Nematocera</taxon>
        <taxon>Culicoidea</taxon>
        <taxon>Culicidae</taxon>
        <taxon>Anophelinae</taxon>
        <taxon>Anopheles</taxon>
        <taxon>culicifacies species complex</taxon>
    </lineage>
</organism>
<dbReference type="VEuPathDB" id="VectorBase:ACUA004779"/>
<evidence type="ECO:0000256" key="1">
    <source>
        <dbReference type="SAM" id="SignalP"/>
    </source>
</evidence>